<feature type="region of interest" description="Disordered" evidence="1">
    <location>
        <begin position="1149"/>
        <end position="1187"/>
    </location>
</feature>
<feature type="compositionally biased region" description="Polar residues" evidence="1">
    <location>
        <begin position="1637"/>
        <end position="1660"/>
    </location>
</feature>
<sequence>MRAGRCLTHGSAPRNVHWPLAQGHTWRIGRSSTHRRSSSCPRLDRLNVLGPALQQAAAAAAQPAAARTEVHADAWDAAQRIETSLQQLQHSVASLDAEPCTDGLLTAYQQLRHIMQQLLQEQRRCQAAIHRTKWKLTASRRNDSSSSSTGRSSSKQRSPSSSLPASVTASQQEDEQQQQQGEGTADSSSRVPELNMAESEQLNQLRQLRARCDDAQDFLVGLIHAHLQDEPPAAATRLLMAAASRQLNIAALNRSCVQSFLDKQLQASPADMAGLMAALSLVRCCSRNSHQVQGLDQHQLGALFSGTMTHLVAHVERALASNQQQQQQAAQPAAPNSSSSSRTRRAAAAAAAAAHADAVADAAASELRQQVAAGLAAHVSARVPLASSLIPHVVGLLGDQAPAWLHPITDLQAAGSIGQLQGMITHPSRYDYTYLAAALHRLSELTEQQRQLAAAAAGPEEAAAAARAELALGNRLAKKLYGRLQQLAQDGTAAELACVLAAAARMGTMDGQTYAAAAAAFVNGPQLQQASNTQLAAVMYAIAAFSSSCTAQGISAQASGFPKQQQHAVLKECAFQVCRLLQQQQQQAAAASGAAATAAAGAAGVEPSTVVMTVWALATAGVRVPKAVLSKLFDMLDQPSSISKLTGSSSSSSNKTATQQQQQQLSLDEVARTCCTVLWAAAQLQYVQPGMSLAKAYVAGFMRALPAVPVACSSITTVLQALGLLLAAARQQQQQQQQQQRAAAEEPDYWRSVLIRCSDEVVRRLQQQQQQQQAAADSSSSAAADAGVCAATAAYQVVWSYQAAGMTLPDSQLQSLLALLGSQVPGWLFETAISRAASVPALLQLLESPAAAAAADLSCIAAALRHLVELQQQQQQQQQQPAAVEPAQSSSSNSKAPKQQQQQQQAEAAGDPRSADKLVRQCCQFVSAMAVQLQAVQQQQQQQQEDSSAQQASAAATVVWATAQLQHKDSQLSGSCLRLFAAAAASASAADAAAVVAAMAAAGRALPKVFSGCSRELLQQVLQQCTAKLLGDTAQAASQHHSNSSSSSVKQRHRTTSQHPSSTAGVPVDQRSNPEPSGLQPGKPDSLLLAQRLLQLHAVLQLPPEPAQLQQLLAAAADEGALAVMKDNAAAASLVASLAAAAELSRLRPTTSSNIERPAQAAATAAAAASTPQSKKRSKTAKQSEVGVWGPQQQVQQLLQQLLLDGLLPRLGRATAKQVASSLEAVAELAGDQAVQSVLLLSLERPLAKDFARGLFKELMTPQMPADAAPAAAAADDPDMRSQWNQSPAAAGAAADAASFLSGWKGEHVAAAAAAALQLGVAQPRFFEAVAADILLAAPAAPAAAAAAAAAAAQDTVDHKSPEQQQQQQQQRRRSRLEKVTPQHLVQICCCAAALNCRVDQLLGHTVSIAAQQLAASTGQQQHVKKGQQKGVQQQQLGAEDLLLLAWCVAEMDVPQLLQPARELAAAGMAALQAAAAAGPNCLQQQQEQRQSGLAARLFQLHVWLSDRQQMQLQQQQQLPAAGGNAALPAQPATSRSSTAAAAAGSSSAEAAGLEGVLSAEQLQETCAAWQQLQTAAPGVGRRLAAVATALQQLPGLDALQLQSATADGWLVVDVAARVQGIPVAVLLLDDSDEPLEQQQQGLKASTHAAQPSTSSSGGSRLQECLRAPSTGDLMFRARALAARGYWVVTVSWQQWLLLDGFLDAEVNHLQAKLWLLEGGSGVNLGVKSGENFGENFGGSLSSGDAGVASGMPVAAAAAPADAPQNEDE</sequence>
<evidence type="ECO:0008006" key="4">
    <source>
        <dbReference type="Google" id="ProtNLM"/>
    </source>
</evidence>
<dbReference type="EMBL" id="FNXT01000972">
    <property type="protein sequence ID" value="SZX70145.1"/>
    <property type="molecule type" value="Genomic_DNA"/>
</dbReference>
<reference evidence="2 3" key="1">
    <citation type="submission" date="2016-10" db="EMBL/GenBank/DDBJ databases">
        <authorList>
            <person name="Cai Z."/>
        </authorList>
    </citation>
    <scope>NUCLEOTIDE SEQUENCE [LARGE SCALE GENOMIC DNA]</scope>
</reference>
<feature type="region of interest" description="Disordered" evidence="1">
    <location>
        <begin position="1354"/>
        <end position="1377"/>
    </location>
</feature>
<keyword evidence="3" id="KW-1185">Reference proteome</keyword>
<gene>
    <name evidence="2" type="ORF">BQ4739_LOCUS10383</name>
</gene>
<feature type="compositionally biased region" description="Low complexity" evidence="1">
    <location>
        <begin position="144"/>
        <end position="162"/>
    </location>
</feature>
<feature type="region of interest" description="Disordered" evidence="1">
    <location>
        <begin position="1515"/>
        <end position="1544"/>
    </location>
</feature>
<dbReference type="GO" id="GO:0045944">
    <property type="term" value="P:positive regulation of transcription by RNA polymerase II"/>
    <property type="evidence" value="ECO:0007669"/>
    <property type="project" value="TreeGrafter"/>
</dbReference>
<dbReference type="GO" id="GO:0003713">
    <property type="term" value="F:transcription coactivator activity"/>
    <property type="evidence" value="ECO:0007669"/>
    <property type="project" value="TreeGrafter"/>
</dbReference>
<evidence type="ECO:0000313" key="3">
    <source>
        <dbReference type="Proteomes" id="UP000256970"/>
    </source>
</evidence>
<dbReference type="PANTHER" id="PTHR46007:SF8">
    <property type="entry name" value="C2H2-TYPE DOMAIN-CONTAINING PROTEIN"/>
    <property type="match status" value="1"/>
</dbReference>
<feature type="compositionally biased region" description="Low complexity" evidence="1">
    <location>
        <begin position="177"/>
        <end position="187"/>
    </location>
</feature>
<dbReference type="PANTHER" id="PTHR46007">
    <property type="entry name" value="MEDIATOR OF RNA POLYMERASE II TRANSCRIPTION SUBUNIT 12"/>
    <property type="match status" value="1"/>
</dbReference>
<feature type="region of interest" description="Disordered" evidence="1">
    <location>
        <begin position="876"/>
        <end position="911"/>
    </location>
</feature>
<feature type="compositionally biased region" description="Low complexity" evidence="1">
    <location>
        <begin position="876"/>
        <end position="909"/>
    </location>
</feature>
<dbReference type="Proteomes" id="UP000256970">
    <property type="component" value="Unassembled WGS sequence"/>
</dbReference>
<dbReference type="InterPro" id="IPR051647">
    <property type="entry name" value="Mediator_comp_sub12"/>
</dbReference>
<feature type="region of interest" description="Disordered" evidence="1">
    <location>
        <begin position="1036"/>
        <end position="1084"/>
    </location>
</feature>
<name>A0A383VXE3_TETOB</name>
<feature type="compositionally biased region" description="Low complexity" evidence="1">
    <location>
        <begin position="1036"/>
        <end position="1048"/>
    </location>
</feature>
<feature type="region of interest" description="Disordered" evidence="1">
    <location>
        <begin position="135"/>
        <end position="191"/>
    </location>
</feature>
<dbReference type="GO" id="GO:0016592">
    <property type="term" value="C:mediator complex"/>
    <property type="evidence" value="ECO:0007669"/>
    <property type="project" value="TreeGrafter"/>
</dbReference>
<evidence type="ECO:0000313" key="2">
    <source>
        <dbReference type="EMBL" id="SZX70145.1"/>
    </source>
</evidence>
<evidence type="ECO:0000256" key="1">
    <source>
        <dbReference type="SAM" id="MobiDB-lite"/>
    </source>
</evidence>
<feature type="region of interest" description="Disordered" evidence="1">
    <location>
        <begin position="320"/>
        <end position="347"/>
    </location>
</feature>
<feature type="compositionally biased region" description="Low complexity" evidence="1">
    <location>
        <begin position="1158"/>
        <end position="1173"/>
    </location>
</feature>
<accession>A0A383VXE3</accession>
<feature type="compositionally biased region" description="Polar residues" evidence="1">
    <location>
        <begin position="1057"/>
        <end position="1075"/>
    </location>
</feature>
<protein>
    <recommendedName>
        <fullName evidence="4">RAP domain-containing protein</fullName>
    </recommendedName>
</protein>
<organism evidence="2 3">
    <name type="scientific">Tetradesmus obliquus</name>
    <name type="common">Green alga</name>
    <name type="synonym">Acutodesmus obliquus</name>
    <dbReference type="NCBI Taxonomy" id="3088"/>
    <lineage>
        <taxon>Eukaryota</taxon>
        <taxon>Viridiplantae</taxon>
        <taxon>Chlorophyta</taxon>
        <taxon>core chlorophytes</taxon>
        <taxon>Chlorophyceae</taxon>
        <taxon>CS clade</taxon>
        <taxon>Sphaeropleales</taxon>
        <taxon>Scenedesmaceae</taxon>
        <taxon>Tetradesmus</taxon>
    </lineage>
</organism>
<feature type="region of interest" description="Disordered" evidence="1">
    <location>
        <begin position="1637"/>
        <end position="1663"/>
    </location>
</feature>
<feature type="region of interest" description="Disordered" evidence="1">
    <location>
        <begin position="1267"/>
        <end position="1288"/>
    </location>
</feature>
<proteinExistence type="predicted"/>